<accession>A0ABM7RCY7</accession>
<gene>
    <name evidence="2" type="ORF">HAHE_14370</name>
</gene>
<feature type="signal peptide" evidence="1">
    <location>
        <begin position="1"/>
        <end position="23"/>
    </location>
</feature>
<proteinExistence type="predicted"/>
<dbReference type="InterPro" id="IPR036514">
    <property type="entry name" value="SGNH_hydro_sf"/>
</dbReference>
<keyword evidence="3" id="KW-1185">Reference proteome</keyword>
<protein>
    <recommendedName>
        <fullName evidence="4">SGNH hydrolase-type esterase domain-containing protein</fullName>
    </recommendedName>
</protein>
<organism evidence="2 3">
    <name type="scientific">Haloferula helveola</name>
    <dbReference type="NCBI Taxonomy" id="490095"/>
    <lineage>
        <taxon>Bacteria</taxon>
        <taxon>Pseudomonadati</taxon>
        <taxon>Verrucomicrobiota</taxon>
        <taxon>Verrucomicrobiia</taxon>
        <taxon>Verrucomicrobiales</taxon>
        <taxon>Verrucomicrobiaceae</taxon>
        <taxon>Haloferula</taxon>
    </lineage>
</organism>
<reference evidence="2 3" key="1">
    <citation type="submission" date="2021-06" db="EMBL/GenBank/DDBJ databases">
        <title>Complete genome of Haloferula helveola possessing various polysaccharide degrading enzymes.</title>
        <authorList>
            <person name="Takami H."/>
            <person name="Huang C."/>
            <person name="Hamasaki K."/>
        </authorList>
    </citation>
    <scope>NUCLEOTIDE SEQUENCE [LARGE SCALE GENOMIC DNA]</scope>
    <source>
        <strain evidence="2 3">CN-1</strain>
    </source>
</reference>
<evidence type="ECO:0000256" key="1">
    <source>
        <dbReference type="SAM" id="SignalP"/>
    </source>
</evidence>
<dbReference type="EMBL" id="AP024702">
    <property type="protein sequence ID" value="BCX47529.1"/>
    <property type="molecule type" value="Genomic_DNA"/>
</dbReference>
<evidence type="ECO:0008006" key="4">
    <source>
        <dbReference type="Google" id="ProtNLM"/>
    </source>
</evidence>
<dbReference type="Gene3D" id="3.40.50.1110">
    <property type="entry name" value="SGNH hydrolase"/>
    <property type="match status" value="1"/>
</dbReference>
<sequence length="483" mass="51693">MRSRVKLLPSALAGIALATSAPAVDQIVTLGDSLTFAYEGSFAFQETIFGNTVGDGFNSTVRNWIELLSSSSYREDFFDLGTRDTIRVQKTLFPATYANLYLRQLHNWAIPGLEIDQLRRFVNGDATLYDLLNEDPDFAQLVTLLQASDFQESDFDVVDLESQITSVAERVTLFIGGNDLRGIYGTIYNGGSAGTFVADFIDDAAFILDWVLALNPTVEIVVVAVPHVGITPDIKSTYPTDPLKTPLVTALTRDLNTQLKGLADARGLGFADIFTPTLPLLEADPLCIHGIPFFNTGSTTGDLDYVWLNGALSANFHPNTNAQAVIANVIVDAFNSKYDTGIAPLTATEILGGMLGKTAGQIDMPFATWMDCFGLTGLPESDDSDGDNVPAGVEFGLGLDPTMKDGHKIVRSLVNGGTELELAYPLRLTSSTRFTLTPASGTDPASMTPFAVAPAPEADGLARAAISLSGSRGFLQLQSVITP</sequence>
<dbReference type="SUPFAM" id="SSF52266">
    <property type="entry name" value="SGNH hydrolase"/>
    <property type="match status" value="1"/>
</dbReference>
<name>A0ABM7RCY7_9BACT</name>
<dbReference type="Proteomes" id="UP001374893">
    <property type="component" value="Chromosome"/>
</dbReference>
<evidence type="ECO:0000313" key="3">
    <source>
        <dbReference type="Proteomes" id="UP001374893"/>
    </source>
</evidence>
<feature type="chain" id="PRO_5046058015" description="SGNH hydrolase-type esterase domain-containing protein" evidence="1">
    <location>
        <begin position="24"/>
        <end position="483"/>
    </location>
</feature>
<keyword evidence="1" id="KW-0732">Signal</keyword>
<evidence type="ECO:0000313" key="2">
    <source>
        <dbReference type="EMBL" id="BCX47529.1"/>
    </source>
</evidence>